<accession>A0A655AHX0</accession>
<protein>
    <submittedName>
        <fullName evidence="2">Uncharacterized protein</fullName>
    </submittedName>
</protein>
<dbReference type="Proteomes" id="UP000048948">
    <property type="component" value="Unassembled WGS sequence"/>
</dbReference>
<evidence type="ECO:0000313" key="4">
    <source>
        <dbReference type="Proteomes" id="UP000048948"/>
    </source>
</evidence>
<evidence type="ECO:0000313" key="3">
    <source>
        <dbReference type="EMBL" id="CKU00443.1"/>
    </source>
</evidence>
<feature type="compositionally biased region" description="Polar residues" evidence="1">
    <location>
        <begin position="1"/>
        <end position="20"/>
    </location>
</feature>
<dbReference type="AlphaFoldDB" id="A0A655AHX0"/>
<sequence>MPASGTAGTRSGSVAGSPSKSAREICIGDVTPGSSPKLKVTALLVGSICERLPPQIT</sequence>
<feature type="region of interest" description="Disordered" evidence="1">
    <location>
        <begin position="1"/>
        <end position="35"/>
    </location>
</feature>
<name>A0A655AHX0_MYCTX</name>
<organism evidence="2 4">
    <name type="scientific">Mycobacterium tuberculosis</name>
    <dbReference type="NCBI Taxonomy" id="1773"/>
    <lineage>
        <taxon>Bacteria</taxon>
        <taxon>Bacillati</taxon>
        <taxon>Actinomycetota</taxon>
        <taxon>Actinomycetes</taxon>
        <taxon>Mycobacteriales</taxon>
        <taxon>Mycobacteriaceae</taxon>
        <taxon>Mycobacterium</taxon>
        <taxon>Mycobacterium tuberculosis complex</taxon>
    </lineage>
</organism>
<dbReference type="Proteomes" id="UP000050164">
    <property type="component" value="Unassembled WGS sequence"/>
</dbReference>
<dbReference type="EMBL" id="CNFT01002150">
    <property type="protein sequence ID" value="CKU00443.1"/>
    <property type="molecule type" value="Genomic_DNA"/>
</dbReference>
<gene>
    <name evidence="2" type="ORF">ERS027646_03385</name>
    <name evidence="3" type="ORF">ERS027659_04990</name>
</gene>
<evidence type="ECO:0000313" key="2">
    <source>
        <dbReference type="EMBL" id="CKT34319.1"/>
    </source>
</evidence>
<evidence type="ECO:0000313" key="5">
    <source>
        <dbReference type="Proteomes" id="UP000050164"/>
    </source>
</evidence>
<evidence type="ECO:0000256" key="1">
    <source>
        <dbReference type="SAM" id="MobiDB-lite"/>
    </source>
</evidence>
<reference evidence="4 5" key="1">
    <citation type="submission" date="2015-03" db="EMBL/GenBank/DDBJ databases">
        <authorList>
            <consortium name="Pathogen Informatics"/>
        </authorList>
    </citation>
    <scope>NUCLEOTIDE SEQUENCE [LARGE SCALE GENOMIC DNA]</scope>
    <source>
        <strain evidence="2 4">Bir 172</strain>
        <strain evidence="3 5">Bir 185</strain>
    </source>
</reference>
<dbReference type="EMBL" id="CNGE01000785">
    <property type="protein sequence ID" value="CKT34319.1"/>
    <property type="molecule type" value="Genomic_DNA"/>
</dbReference>
<proteinExistence type="predicted"/>